<evidence type="ECO:0000313" key="2">
    <source>
        <dbReference type="Proteomes" id="UP000624419"/>
    </source>
</evidence>
<gene>
    <name evidence="1" type="ORF">HHX48_07595</name>
</gene>
<dbReference type="Proteomes" id="UP000624419">
    <property type="component" value="Unassembled WGS sequence"/>
</dbReference>
<accession>A0ABR8LJ35</accession>
<name>A0ABR8LJ35_9ALTE</name>
<reference evidence="1 2" key="1">
    <citation type="submission" date="2020-04" db="EMBL/GenBank/DDBJ databases">
        <title>Salinimonas sp. HHU 13199.</title>
        <authorList>
            <person name="Cui X."/>
            <person name="Zhang D."/>
        </authorList>
    </citation>
    <scope>NUCLEOTIDE SEQUENCE [LARGE SCALE GENOMIC DNA]</scope>
    <source>
        <strain evidence="1 2">HHU 13199</strain>
    </source>
</reference>
<dbReference type="EMBL" id="JABBXD010000003">
    <property type="protein sequence ID" value="MBD3585593.1"/>
    <property type="molecule type" value="Genomic_DNA"/>
</dbReference>
<protein>
    <recommendedName>
        <fullName evidence="3">LysR substrate-binding domain-containing protein</fullName>
    </recommendedName>
</protein>
<keyword evidence="2" id="KW-1185">Reference proteome</keyword>
<evidence type="ECO:0000313" key="1">
    <source>
        <dbReference type="EMBL" id="MBD3585593.1"/>
    </source>
</evidence>
<proteinExistence type="predicted"/>
<sequence>MCRDDINQHRLTEVLPAQIASPNRRESVNAVFYKNSAVSSRISAFLDFIQPRLTL</sequence>
<comment type="caution">
    <text evidence="1">The sequence shown here is derived from an EMBL/GenBank/DDBJ whole genome shotgun (WGS) entry which is preliminary data.</text>
</comment>
<organism evidence="1 2">
    <name type="scientific">Salinimonas profundi</name>
    <dbReference type="NCBI Taxonomy" id="2729140"/>
    <lineage>
        <taxon>Bacteria</taxon>
        <taxon>Pseudomonadati</taxon>
        <taxon>Pseudomonadota</taxon>
        <taxon>Gammaproteobacteria</taxon>
        <taxon>Alteromonadales</taxon>
        <taxon>Alteromonadaceae</taxon>
        <taxon>Alteromonas/Salinimonas group</taxon>
        <taxon>Salinimonas</taxon>
    </lineage>
</organism>
<dbReference type="Gene3D" id="3.40.190.10">
    <property type="entry name" value="Periplasmic binding protein-like II"/>
    <property type="match status" value="2"/>
</dbReference>
<evidence type="ECO:0008006" key="3">
    <source>
        <dbReference type="Google" id="ProtNLM"/>
    </source>
</evidence>